<gene>
    <name evidence="3" type="ORF">CQW23_04947</name>
</gene>
<dbReference type="GO" id="GO:0006886">
    <property type="term" value="P:intracellular protein transport"/>
    <property type="evidence" value="ECO:0007669"/>
    <property type="project" value="InterPro"/>
</dbReference>
<dbReference type="GO" id="GO:0016192">
    <property type="term" value="P:vesicle-mediated transport"/>
    <property type="evidence" value="ECO:0007669"/>
    <property type="project" value="InterPro"/>
</dbReference>
<evidence type="ECO:0000256" key="1">
    <source>
        <dbReference type="SAM" id="Coils"/>
    </source>
</evidence>
<keyword evidence="4" id="KW-1185">Reference proteome</keyword>
<proteinExistence type="predicted"/>
<dbReference type="AlphaFoldDB" id="A0A2G2XGI8"/>
<dbReference type="EMBL" id="MLFT02000002">
    <property type="protein sequence ID" value="PHT56461.1"/>
    <property type="molecule type" value="Genomic_DNA"/>
</dbReference>
<dbReference type="OrthoDB" id="198977at2759"/>
<accession>A0A2G2XGI8</accession>
<feature type="domain" description="Uso1/p115-like vesicle tethering protein C-terminal" evidence="2">
    <location>
        <begin position="28"/>
        <end position="103"/>
    </location>
</feature>
<name>A0A2G2XGI8_CAPBA</name>
<keyword evidence="1" id="KW-0175">Coiled coil</keyword>
<sequence>MSRPGLEPSPDRQFQAHHRLETALLALSQEHINIQQDTKTLEMQYHEKCQEVEELKKKSQADEAELNDLLECLGIEEQKVEKLSRRLRELGEDVDKLLQTENDE</sequence>
<dbReference type="InterPro" id="IPR006955">
    <property type="entry name" value="Uso1_p115_C"/>
</dbReference>
<reference evidence="4" key="2">
    <citation type="journal article" date="2017" name="J. Anim. Genet.">
        <title>Multiple reference genome sequences of hot pepper reveal the massive evolution of plant disease resistance genes by retroduplication.</title>
        <authorList>
            <person name="Kim S."/>
            <person name="Park J."/>
            <person name="Yeom S.-I."/>
            <person name="Kim Y.-M."/>
            <person name="Seo E."/>
            <person name="Kim K.-T."/>
            <person name="Kim M.-S."/>
            <person name="Lee J.M."/>
            <person name="Cheong K."/>
            <person name="Shin H.-S."/>
            <person name="Kim S.-B."/>
            <person name="Han K."/>
            <person name="Lee J."/>
            <person name="Park M."/>
            <person name="Lee H.-A."/>
            <person name="Lee H.-Y."/>
            <person name="Lee Y."/>
            <person name="Oh S."/>
            <person name="Lee J.H."/>
            <person name="Choi E."/>
            <person name="Choi E."/>
            <person name="Lee S.E."/>
            <person name="Jeon J."/>
            <person name="Kim H."/>
            <person name="Choi G."/>
            <person name="Song H."/>
            <person name="Lee J."/>
            <person name="Lee S.-C."/>
            <person name="Kwon J.-K."/>
            <person name="Lee H.-Y."/>
            <person name="Koo N."/>
            <person name="Hong Y."/>
            <person name="Kim R.W."/>
            <person name="Kang W.-H."/>
            <person name="Huh J.H."/>
            <person name="Kang B.-C."/>
            <person name="Yang T.-J."/>
            <person name="Lee Y.-H."/>
            <person name="Bennetzen J.L."/>
            <person name="Choi D."/>
        </authorList>
    </citation>
    <scope>NUCLEOTIDE SEQUENCE [LARGE SCALE GENOMIC DNA]</scope>
    <source>
        <strain evidence="4">cv. PBC81</strain>
    </source>
</reference>
<dbReference type="STRING" id="33114.A0A2G2XGI8"/>
<dbReference type="Proteomes" id="UP000224567">
    <property type="component" value="Unassembled WGS sequence"/>
</dbReference>
<feature type="coiled-coil region" evidence="1">
    <location>
        <begin position="38"/>
        <end position="100"/>
    </location>
</feature>
<evidence type="ECO:0000313" key="3">
    <source>
        <dbReference type="EMBL" id="PHT56461.1"/>
    </source>
</evidence>
<protein>
    <recommendedName>
        <fullName evidence="2">Uso1/p115-like vesicle tethering protein C-terminal domain-containing protein</fullName>
    </recommendedName>
</protein>
<comment type="caution">
    <text evidence="3">The sequence shown here is derived from an EMBL/GenBank/DDBJ whole genome shotgun (WGS) entry which is preliminary data.</text>
</comment>
<evidence type="ECO:0000259" key="2">
    <source>
        <dbReference type="Pfam" id="PF04871"/>
    </source>
</evidence>
<organism evidence="3 4">
    <name type="scientific">Capsicum baccatum</name>
    <name type="common">Peruvian pepper</name>
    <dbReference type="NCBI Taxonomy" id="33114"/>
    <lineage>
        <taxon>Eukaryota</taxon>
        <taxon>Viridiplantae</taxon>
        <taxon>Streptophyta</taxon>
        <taxon>Embryophyta</taxon>
        <taxon>Tracheophyta</taxon>
        <taxon>Spermatophyta</taxon>
        <taxon>Magnoliopsida</taxon>
        <taxon>eudicotyledons</taxon>
        <taxon>Gunneridae</taxon>
        <taxon>Pentapetalae</taxon>
        <taxon>asterids</taxon>
        <taxon>lamiids</taxon>
        <taxon>Solanales</taxon>
        <taxon>Solanaceae</taxon>
        <taxon>Solanoideae</taxon>
        <taxon>Capsiceae</taxon>
        <taxon>Capsicum</taxon>
    </lineage>
</organism>
<evidence type="ECO:0000313" key="4">
    <source>
        <dbReference type="Proteomes" id="UP000224567"/>
    </source>
</evidence>
<dbReference type="Pfam" id="PF04871">
    <property type="entry name" value="Uso1_p115_C"/>
    <property type="match status" value="1"/>
</dbReference>
<reference evidence="3 4" key="1">
    <citation type="journal article" date="2017" name="Genome Biol.">
        <title>New reference genome sequences of hot pepper reveal the massive evolution of plant disease-resistance genes by retroduplication.</title>
        <authorList>
            <person name="Kim S."/>
            <person name="Park J."/>
            <person name="Yeom S.I."/>
            <person name="Kim Y.M."/>
            <person name="Seo E."/>
            <person name="Kim K.T."/>
            <person name="Kim M.S."/>
            <person name="Lee J.M."/>
            <person name="Cheong K."/>
            <person name="Shin H.S."/>
            <person name="Kim S.B."/>
            <person name="Han K."/>
            <person name="Lee J."/>
            <person name="Park M."/>
            <person name="Lee H.A."/>
            <person name="Lee H.Y."/>
            <person name="Lee Y."/>
            <person name="Oh S."/>
            <person name="Lee J.H."/>
            <person name="Choi E."/>
            <person name="Choi E."/>
            <person name="Lee S.E."/>
            <person name="Jeon J."/>
            <person name="Kim H."/>
            <person name="Choi G."/>
            <person name="Song H."/>
            <person name="Lee J."/>
            <person name="Lee S.C."/>
            <person name="Kwon J.K."/>
            <person name="Lee H.Y."/>
            <person name="Koo N."/>
            <person name="Hong Y."/>
            <person name="Kim R.W."/>
            <person name="Kang W.H."/>
            <person name="Huh J.H."/>
            <person name="Kang B.C."/>
            <person name="Yang T.J."/>
            <person name="Lee Y.H."/>
            <person name="Bennetzen J.L."/>
            <person name="Choi D."/>
        </authorList>
    </citation>
    <scope>NUCLEOTIDE SEQUENCE [LARGE SCALE GENOMIC DNA]</scope>
    <source>
        <strain evidence="4">cv. PBC81</strain>
    </source>
</reference>